<evidence type="ECO:0000313" key="4">
    <source>
        <dbReference type="EMBL" id="PCI28600.1"/>
    </source>
</evidence>
<dbReference type="Gene3D" id="1.10.1200.10">
    <property type="entry name" value="ACP-like"/>
    <property type="match status" value="1"/>
</dbReference>
<accession>A0A2A4T4N4</accession>
<dbReference type="Pfam" id="PF00550">
    <property type="entry name" value="PP-binding"/>
    <property type="match status" value="1"/>
</dbReference>
<protein>
    <submittedName>
        <fullName evidence="4">Acyl carrier protein</fullName>
    </submittedName>
</protein>
<sequence length="87" mass="9782">MKNNITDQLKQLISTELDLNISPEDIDENMSLFEDGIGLDSVAIVELITLVEGHFKFRFSDDELGIEPFKNISTLAHFVTGKLEIQS</sequence>
<proteinExistence type="predicted"/>
<keyword evidence="2" id="KW-0597">Phosphoprotein</keyword>
<dbReference type="InterPro" id="IPR036736">
    <property type="entry name" value="ACP-like_sf"/>
</dbReference>
<feature type="domain" description="Carrier" evidence="3">
    <location>
        <begin position="3"/>
        <end position="83"/>
    </location>
</feature>
<evidence type="ECO:0000313" key="5">
    <source>
        <dbReference type="Proteomes" id="UP000218113"/>
    </source>
</evidence>
<dbReference type="InterPro" id="IPR006162">
    <property type="entry name" value="Ppantetheine_attach_site"/>
</dbReference>
<keyword evidence="1" id="KW-0596">Phosphopantetheine</keyword>
<evidence type="ECO:0000256" key="1">
    <source>
        <dbReference type="ARBA" id="ARBA00022450"/>
    </source>
</evidence>
<dbReference type="PROSITE" id="PS50075">
    <property type="entry name" value="CARRIER"/>
    <property type="match status" value="1"/>
</dbReference>
<comment type="caution">
    <text evidence="4">The sequence shown here is derived from an EMBL/GenBank/DDBJ whole genome shotgun (WGS) entry which is preliminary data.</text>
</comment>
<organism evidence="4 5">
    <name type="scientific">SAR324 cluster bacterium</name>
    <dbReference type="NCBI Taxonomy" id="2024889"/>
    <lineage>
        <taxon>Bacteria</taxon>
        <taxon>Deltaproteobacteria</taxon>
        <taxon>SAR324 cluster</taxon>
    </lineage>
</organism>
<dbReference type="SUPFAM" id="SSF47336">
    <property type="entry name" value="ACP-like"/>
    <property type="match status" value="1"/>
</dbReference>
<dbReference type="Proteomes" id="UP000218113">
    <property type="component" value="Unassembled WGS sequence"/>
</dbReference>
<name>A0A2A4T4N4_9DELT</name>
<dbReference type="PROSITE" id="PS00012">
    <property type="entry name" value="PHOSPHOPANTETHEINE"/>
    <property type="match status" value="1"/>
</dbReference>
<dbReference type="EMBL" id="NVSR01000030">
    <property type="protein sequence ID" value="PCI28600.1"/>
    <property type="molecule type" value="Genomic_DNA"/>
</dbReference>
<dbReference type="InterPro" id="IPR009081">
    <property type="entry name" value="PP-bd_ACP"/>
</dbReference>
<evidence type="ECO:0000259" key="3">
    <source>
        <dbReference type="PROSITE" id="PS50075"/>
    </source>
</evidence>
<reference evidence="5" key="1">
    <citation type="submission" date="2017-08" db="EMBL/GenBank/DDBJ databases">
        <title>A dynamic microbial community with high functional redundancy inhabits the cold, oxic subseafloor aquifer.</title>
        <authorList>
            <person name="Tully B.J."/>
            <person name="Wheat C.G."/>
            <person name="Glazer B.T."/>
            <person name="Huber J.A."/>
        </authorList>
    </citation>
    <scope>NUCLEOTIDE SEQUENCE [LARGE SCALE GENOMIC DNA]</scope>
</reference>
<evidence type="ECO:0000256" key="2">
    <source>
        <dbReference type="ARBA" id="ARBA00022553"/>
    </source>
</evidence>
<dbReference type="AlphaFoldDB" id="A0A2A4T4N4"/>
<gene>
    <name evidence="4" type="ORF">COB67_06040</name>
</gene>